<evidence type="ECO:0000256" key="2">
    <source>
        <dbReference type="ARBA" id="ARBA00022475"/>
    </source>
</evidence>
<dbReference type="AlphaFoldDB" id="A0A1F7F2T0"/>
<keyword evidence="3 7" id="KW-0812">Transmembrane</keyword>
<evidence type="ECO:0000256" key="7">
    <source>
        <dbReference type="SAM" id="Phobius"/>
    </source>
</evidence>
<dbReference type="Pfam" id="PF02687">
    <property type="entry name" value="FtsX"/>
    <property type="match status" value="1"/>
</dbReference>
<name>A0A1F7F2T0_UNCRA</name>
<evidence type="ECO:0000259" key="8">
    <source>
        <dbReference type="Pfam" id="PF02687"/>
    </source>
</evidence>
<dbReference type="Proteomes" id="UP000179243">
    <property type="component" value="Unassembled WGS sequence"/>
</dbReference>
<feature type="transmembrane region" description="Helical" evidence="7">
    <location>
        <begin position="286"/>
        <end position="304"/>
    </location>
</feature>
<evidence type="ECO:0000256" key="6">
    <source>
        <dbReference type="ARBA" id="ARBA00038076"/>
    </source>
</evidence>
<comment type="similarity">
    <text evidence="6">Belongs to the ABC-4 integral membrane protein family.</text>
</comment>
<evidence type="ECO:0000256" key="1">
    <source>
        <dbReference type="ARBA" id="ARBA00004651"/>
    </source>
</evidence>
<evidence type="ECO:0000256" key="3">
    <source>
        <dbReference type="ARBA" id="ARBA00022692"/>
    </source>
</evidence>
<organism evidence="9 10">
    <name type="scientific">Candidatus Raymondbacteria bacterium RIFOXYD12_FULL_49_13</name>
    <dbReference type="NCBI Taxonomy" id="1817890"/>
    <lineage>
        <taxon>Bacteria</taxon>
        <taxon>Raymondiibacteriota</taxon>
    </lineage>
</organism>
<evidence type="ECO:0000313" key="10">
    <source>
        <dbReference type="Proteomes" id="UP000179243"/>
    </source>
</evidence>
<comment type="subcellular location">
    <subcellularLocation>
        <location evidence="1">Cell membrane</location>
        <topology evidence="1">Multi-pass membrane protein</topology>
    </subcellularLocation>
</comment>
<feature type="transmembrane region" description="Helical" evidence="7">
    <location>
        <begin position="310"/>
        <end position="335"/>
    </location>
</feature>
<dbReference type="EMBL" id="MFYX01000136">
    <property type="protein sequence ID" value="OGK00969.1"/>
    <property type="molecule type" value="Genomic_DNA"/>
</dbReference>
<evidence type="ECO:0000313" key="9">
    <source>
        <dbReference type="EMBL" id="OGK00969.1"/>
    </source>
</evidence>
<keyword evidence="2" id="KW-1003">Cell membrane</keyword>
<comment type="caution">
    <text evidence="9">The sequence shown here is derived from an EMBL/GenBank/DDBJ whole genome shotgun (WGS) entry which is preliminary data.</text>
</comment>
<dbReference type="GO" id="GO:0005886">
    <property type="term" value="C:plasma membrane"/>
    <property type="evidence" value="ECO:0007669"/>
    <property type="project" value="UniProtKB-SubCell"/>
</dbReference>
<dbReference type="PANTHER" id="PTHR30572:SF4">
    <property type="entry name" value="ABC TRANSPORTER PERMEASE YTRF"/>
    <property type="match status" value="1"/>
</dbReference>
<dbReference type="InterPro" id="IPR050250">
    <property type="entry name" value="Macrolide_Exporter_MacB"/>
</dbReference>
<reference evidence="9 10" key="1">
    <citation type="journal article" date="2016" name="Nat. Commun.">
        <title>Thousands of microbial genomes shed light on interconnected biogeochemical processes in an aquifer system.</title>
        <authorList>
            <person name="Anantharaman K."/>
            <person name="Brown C.T."/>
            <person name="Hug L.A."/>
            <person name="Sharon I."/>
            <person name="Castelle C.J."/>
            <person name="Probst A.J."/>
            <person name="Thomas B.C."/>
            <person name="Singh A."/>
            <person name="Wilkins M.J."/>
            <person name="Karaoz U."/>
            <person name="Brodie E.L."/>
            <person name="Williams K.H."/>
            <person name="Hubbard S.S."/>
            <person name="Banfield J.F."/>
        </authorList>
    </citation>
    <scope>NUCLEOTIDE SEQUENCE [LARGE SCALE GENOMIC DNA]</scope>
</reference>
<protein>
    <recommendedName>
        <fullName evidence="8">ABC3 transporter permease C-terminal domain-containing protein</fullName>
    </recommendedName>
</protein>
<keyword evidence="5 7" id="KW-0472">Membrane</keyword>
<sequence>MRLTLVFRQAMHKGLVTILLFLALTASVSVYVYISNTSRYTNRSMQLIVKRLGHNLIVLPDSANPLDVYWCTDRQAVFSEDIAVRLADHDKLASRYFVSVLQTRCILNGKAFILTGLGIVQRSDETTEKGNMIRAMPQGCVRLGAMAAEQLKRTAGDTLQINGNSYIIESILKENGDEDDYRIFLHLGTLQTMLGQEGRINYILAFLCQHGNNVEKTIDHEREMLKKLVPGMKLITKTGLIQGRALARLTTDRTLYYLLGLIFIVTIMIIMISGTQEIAERRKETGILTAMGAGYGYILSLYFIKIGIVALLASASGFIIGSSLAVYWTSGFLVIETIEIAYQWSDLPRICLITLSTALAAESIPLISLIRSDPGRILMEE</sequence>
<proteinExistence type="inferred from homology"/>
<evidence type="ECO:0000256" key="4">
    <source>
        <dbReference type="ARBA" id="ARBA00022989"/>
    </source>
</evidence>
<feature type="transmembrane region" description="Helical" evidence="7">
    <location>
        <begin position="255"/>
        <end position="274"/>
    </location>
</feature>
<dbReference type="PANTHER" id="PTHR30572">
    <property type="entry name" value="MEMBRANE COMPONENT OF TRANSPORTER-RELATED"/>
    <property type="match status" value="1"/>
</dbReference>
<dbReference type="GO" id="GO:0022857">
    <property type="term" value="F:transmembrane transporter activity"/>
    <property type="evidence" value="ECO:0007669"/>
    <property type="project" value="TreeGrafter"/>
</dbReference>
<evidence type="ECO:0000256" key="5">
    <source>
        <dbReference type="ARBA" id="ARBA00023136"/>
    </source>
</evidence>
<keyword evidence="4 7" id="KW-1133">Transmembrane helix</keyword>
<gene>
    <name evidence="9" type="ORF">A2519_17055</name>
</gene>
<dbReference type="InterPro" id="IPR003838">
    <property type="entry name" value="ABC3_permease_C"/>
</dbReference>
<feature type="domain" description="ABC3 transporter permease C-terminal" evidence="8">
    <location>
        <begin position="259"/>
        <end position="373"/>
    </location>
</feature>
<accession>A0A1F7F2T0</accession>